<sequence length="330" mass="38018">MKAMITAQSVNHRDLGPHLPGISSTEAKKRRVERAVHDEQLTAQVFLALLLAHLPPGKILMSLDRTTWEHGESPLNLLVLGAVVHGFTIPLYWVALDHTGNSDTRARMWVVSKLLEALPARRWKGLVADREFIGAEWFRFLRRKGIRRAVRICKDTVLEELAAETWFQDLQQGQFRMIAEKTQVFGERMRVVATRSPAGDLVIIATDFGVWETWKLYKLRWSIECTFSSQKMRGFDLERTGVTDKGRLERLFGLVTLAWLSCLRVGVWRHETQPIRVLAHGRRAMSLVRYGSELLHNVLRWVPHQLAEILQVLLRPFSSLEREKSEVVIY</sequence>
<dbReference type="NCBIfam" id="NF033591">
    <property type="entry name" value="transpos_IS4_2"/>
    <property type="match status" value="1"/>
</dbReference>
<proteinExistence type="predicted"/>
<dbReference type="GO" id="GO:0003677">
    <property type="term" value="F:DNA binding"/>
    <property type="evidence" value="ECO:0007669"/>
    <property type="project" value="InterPro"/>
</dbReference>
<accession>A0A1W1UWV1</accession>
<dbReference type="InterPro" id="IPR012337">
    <property type="entry name" value="RNaseH-like_sf"/>
</dbReference>
<keyword evidence="3" id="KW-1185">Reference proteome</keyword>
<protein>
    <submittedName>
        <fullName evidence="2">Transposase DDE domain-containing protein</fullName>
    </submittedName>
</protein>
<dbReference type="GO" id="GO:0004803">
    <property type="term" value="F:transposase activity"/>
    <property type="evidence" value="ECO:0007669"/>
    <property type="project" value="InterPro"/>
</dbReference>
<dbReference type="InterPro" id="IPR047658">
    <property type="entry name" value="IS4-like_transpos"/>
</dbReference>
<evidence type="ECO:0000313" key="3">
    <source>
        <dbReference type="Proteomes" id="UP000192582"/>
    </source>
</evidence>
<dbReference type="STRING" id="695939.SAMN00790413_03299"/>
<dbReference type="GO" id="GO:0006313">
    <property type="term" value="P:DNA transposition"/>
    <property type="evidence" value="ECO:0007669"/>
    <property type="project" value="InterPro"/>
</dbReference>
<feature type="domain" description="Transposase IS4-like" evidence="1">
    <location>
        <begin position="61"/>
        <end position="259"/>
    </location>
</feature>
<dbReference type="SUPFAM" id="SSF53098">
    <property type="entry name" value="Ribonuclease H-like"/>
    <property type="match status" value="1"/>
</dbReference>
<dbReference type="InterPro" id="IPR002559">
    <property type="entry name" value="Transposase_11"/>
</dbReference>
<dbReference type="Proteomes" id="UP000192582">
    <property type="component" value="Unassembled WGS sequence"/>
</dbReference>
<evidence type="ECO:0000259" key="1">
    <source>
        <dbReference type="Pfam" id="PF01609"/>
    </source>
</evidence>
<name>A0A1W1UWV1_9DEIO</name>
<dbReference type="Pfam" id="PF01609">
    <property type="entry name" value="DDE_Tnp_1"/>
    <property type="match status" value="1"/>
</dbReference>
<organism evidence="2 3">
    <name type="scientific">Deinococcus hopiensis KR-140</name>
    <dbReference type="NCBI Taxonomy" id="695939"/>
    <lineage>
        <taxon>Bacteria</taxon>
        <taxon>Thermotogati</taxon>
        <taxon>Deinococcota</taxon>
        <taxon>Deinococci</taxon>
        <taxon>Deinococcales</taxon>
        <taxon>Deinococcaceae</taxon>
        <taxon>Deinococcus</taxon>
    </lineage>
</organism>
<evidence type="ECO:0000313" key="2">
    <source>
        <dbReference type="EMBL" id="SMB85174.1"/>
    </source>
</evidence>
<dbReference type="AlphaFoldDB" id="A0A1W1UWV1"/>
<gene>
    <name evidence="2" type="ORF">SAMN00790413_03299</name>
</gene>
<reference evidence="2 3" key="1">
    <citation type="submission" date="2017-04" db="EMBL/GenBank/DDBJ databases">
        <authorList>
            <person name="Afonso C.L."/>
            <person name="Miller P.J."/>
            <person name="Scott M.A."/>
            <person name="Spackman E."/>
            <person name="Goraichik I."/>
            <person name="Dimitrov K.M."/>
            <person name="Suarez D.L."/>
            <person name="Swayne D.E."/>
        </authorList>
    </citation>
    <scope>NUCLEOTIDE SEQUENCE [LARGE SCALE GENOMIC DNA]</scope>
    <source>
        <strain evidence="2 3">KR-140</strain>
    </source>
</reference>
<dbReference type="EMBL" id="FWWU01000008">
    <property type="protein sequence ID" value="SMB85174.1"/>
    <property type="molecule type" value="Genomic_DNA"/>
</dbReference>